<organism evidence="2 4">
    <name type="scientific">Pseudomonas prosekii</name>
    <dbReference type="NCBI Taxonomy" id="1148509"/>
    <lineage>
        <taxon>Bacteria</taxon>
        <taxon>Pseudomonadati</taxon>
        <taxon>Pseudomonadota</taxon>
        <taxon>Gammaproteobacteria</taxon>
        <taxon>Pseudomonadales</taxon>
        <taxon>Pseudomonadaceae</taxon>
        <taxon>Pseudomonas</taxon>
    </lineage>
</organism>
<accession>A0A3L8CUP9</accession>
<proteinExistence type="predicted"/>
<reference evidence="3 4" key="1">
    <citation type="journal article" date="2018" name="Front. Microbiol.">
        <title>Discovery of Phloeophagus Beetles as a Source of Pseudomonas Strains That Produce Potentially New Bioactive Substances and Description of Pseudomonas bohemica sp. nov.</title>
        <authorList>
            <person name="Saati-Santamaria Z."/>
            <person name="Lopez-Mondejar R."/>
            <person name="Jimenez-Gomez A."/>
            <person name="Diez-Mendez A."/>
            <person name="Vetrovsky T."/>
            <person name="Igual J.M."/>
            <person name="Velazquez E."/>
            <person name="Kolarik M."/>
            <person name="Rivas R."/>
            <person name="Garcia-Fraile P."/>
        </authorList>
    </citation>
    <scope>NUCLEOTIDE SEQUENCE [LARGE SCALE GENOMIC DNA]</scope>
    <source>
        <strain evidence="2 4">A2-NA12</strain>
        <strain evidence="1 3">A2-NA13</strain>
    </source>
</reference>
<sequence length="151" mass="16750">MGATDHIFTLHRTPFALAPLLHAFYDEAEEKEKGILLSYLILPLLLYPPMQKFLKGANKRSTLRTLCNDHRRLIGLDARVQDFRSLTNAALLILLAEKGVEVGEDMSLTSIGKICSGNAHADLLKMSKKLAAIFADIEVVSIYRTLGLKSL</sequence>
<dbReference type="Proteomes" id="UP000282140">
    <property type="component" value="Unassembled WGS sequence"/>
</dbReference>
<protein>
    <submittedName>
        <fullName evidence="2">Uncharacterized protein</fullName>
    </submittedName>
</protein>
<gene>
    <name evidence="2" type="ORF">CS076_08860</name>
    <name evidence="1" type="ORF">CS078_16030</name>
</gene>
<dbReference type="Pfam" id="PF20131">
    <property type="entry name" value="MC3"/>
    <property type="match status" value="1"/>
</dbReference>
<evidence type="ECO:0000313" key="2">
    <source>
        <dbReference type="EMBL" id="RLU11753.1"/>
    </source>
</evidence>
<evidence type="ECO:0000313" key="3">
    <source>
        <dbReference type="Proteomes" id="UP000282140"/>
    </source>
</evidence>
<keyword evidence="3" id="KW-1185">Reference proteome</keyword>
<comment type="caution">
    <text evidence="2">The sequence shown here is derived from an EMBL/GenBank/DDBJ whole genome shotgun (WGS) entry which is preliminary data.</text>
</comment>
<name>A0A3L8CUP9_9PSED</name>
<dbReference type="EMBL" id="PEGA01000007">
    <property type="protein sequence ID" value="RLU11753.1"/>
    <property type="molecule type" value="Genomic_DNA"/>
</dbReference>
<dbReference type="AlphaFoldDB" id="A0A3L8CUP9"/>
<evidence type="ECO:0000313" key="4">
    <source>
        <dbReference type="Proteomes" id="UP000282672"/>
    </source>
</evidence>
<dbReference type="InterPro" id="IPR045390">
    <property type="entry name" value="ABC-3C_MC3"/>
</dbReference>
<dbReference type="RefSeq" id="WP_121731945.1">
    <property type="nucleotide sequence ID" value="NZ_PEGA01000007.1"/>
</dbReference>
<evidence type="ECO:0000313" key="1">
    <source>
        <dbReference type="EMBL" id="RLU08397.1"/>
    </source>
</evidence>
<dbReference type="Proteomes" id="UP000282672">
    <property type="component" value="Unassembled WGS sequence"/>
</dbReference>
<dbReference type="EMBL" id="PEGB01000007">
    <property type="protein sequence ID" value="RLU08397.1"/>
    <property type="molecule type" value="Genomic_DNA"/>
</dbReference>